<accession>A0ABD6ESC7</accession>
<protein>
    <submittedName>
        <fullName evidence="2">Uncharacterized protein</fullName>
    </submittedName>
</protein>
<evidence type="ECO:0000313" key="3">
    <source>
        <dbReference type="Proteomes" id="UP001608902"/>
    </source>
</evidence>
<feature type="compositionally biased region" description="Low complexity" evidence="1">
    <location>
        <begin position="90"/>
        <end position="99"/>
    </location>
</feature>
<dbReference type="Proteomes" id="UP001608902">
    <property type="component" value="Unassembled WGS sequence"/>
</dbReference>
<dbReference type="AlphaFoldDB" id="A0ABD6ESC7"/>
<keyword evidence="3" id="KW-1185">Reference proteome</keyword>
<proteinExistence type="predicted"/>
<gene>
    <name evidence="2" type="ORF">AB6A40_008940</name>
</gene>
<evidence type="ECO:0000313" key="2">
    <source>
        <dbReference type="EMBL" id="MFH4982231.1"/>
    </source>
</evidence>
<dbReference type="EMBL" id="JBGFUD010008803">
    <property type="protein sequence ID" value="MFH4982231.1"/>
    <property type="molecule type" value="Genomic_DNA"/>
</dbReference>
<organism evidence="2 3">
    <name type="scientific">Gnathostoma spinigerum</name>
    <dbReference type="NCBI Taxonomy" id="75299"/>
    <lineage>
        <taxon>Eukaryota</taxon>
        <taxon>Metazoa</taxon>
        <taxon>Ecdysozoa</taxon>
        <taxon>Nematoda</taxon>
        <taxon>Chromadorea</taxon>
        <taxon>Rhabditida</taxon>
        <taxon>Spirurina</taxon>
        <taxon>Gnathostomatomorpha</taxon>
        <taxon>Gnathostomatoidea</taxon>
        <taxon>Gnathostomatidae</taxon>
        <taxon>Gnathostoma</taxon>
    </lineage>
</organism>
<reference evidence="2 3" key="1">
    <citation type="submission" date="2024-08" db="EMBL/GenBank/DDBJ databases">
        <title>Gnathostoma spinigerum genome.</title>
        <authorList>
            <person name="Gonzalez-Bertolin B."/>
            <person name="Monzon S."/>
            <person name="Zaballos A."/>
            <person name="Jimenez P."/>
            <person name="Dekumyoy P."/>
            <person name="Varona S."/>
            <person name="Cuesta I."/>
            <person name="Sumanam S."/>
            <person name="Adisakwattana P."/>
            <person name="Gasser R.B."/>
            <person name="Hernandez-Gonzalez A."/>
            <person name="Young N.D."/>
            <person name="Perteguer M.J."/>
        </authorList>
    </citation>
    <scope>NUCLEOTIDE SEQUENCE [LARGE SCALE GENOMIC DNA]</scope>
    <source>
        <strain evidence="2">AL3</strain>
        <tissue evidence="2">Liver</tissue>
    </source>
</reference>
<feature type="compositionally biased region" description="Basic residues" evidence="1">
    <location>
        <begin position="135"/>
        <end position="145"/>
    </location>
</feature>
<sequence>MKLRKDFDNVKHRVSRFQCLSDRLHLRGAVVESALSSVLLISKIWRGESRKYNISDQEIVRVLSSFPSIVVKFKLILSILSGNQSWMDCQQNNSSSQSQPHNVGRGRGRGLCSEGTARANPSNNVGRPSQGFSRGRGRGIGRGRGKSSEAIPPQIGRTANANASIVCRLMLFEV</sequence>
<name>A0ABD6ESC7_9BILA</name>
<comment type="caution">
    <text evidence="2">The sequence shown here is derived from an EMBL/GenBank/DDBJ whole genome shotgun (WGS) entry which is preliminary data.</text>
</comment>
<evidence type="ECO:0000256" key="1">
    <source>
        <dbReference type="SAM" id="MobiDB-lite"/>
    </source>
</evidence>
<feature type="region of interest" description="Disordered" evidence="1">
    <location>
        <begin position="89"/>
        <end position="154"/>
    </location>
</feature>